<gene>
    <name evidence="2" type="ORF">PPL_10408</name>
</gene>
<dbReference type="RefSeq" id="XP_020428324.1">
    <property type="nucleotide sequence ID" value="XM_020581184.1"/>
</dbReference>
<accession>D3BR05</accession>
<keyword evidence="1" id="KW-0812">Transmembrane</keyword>
<evidence type="ECO:0008006" key="4">
    <source>
        <dbReference type="Google" id="ProtNLM"/>
    </source>
</evidence>
<dbReference type="Gene3D" id="1.25.40.20">
    <property type="entry name" value="Ankyrin repeat-containing domain"/>
    <property type="match status" value="3"/>
</dbReference>
<dbReference type="Proteomes" id="UP000001396">
    <property type="component" value="Unassembled WGS sequence"/>
</dbReference>
<dbReference type="InterPro" id="IPR036770">
    <property type="entry name" value="Ankyrin_rpt-contain_sf"/>
</dbReference>
<dbReference type="InterPro" id="IPR052050">
    <property type="entry name" value="SecEffector_AnkRepeat"/>
</dbReference>
<dbReference type="SMART" id="SM00248">
    <property type="entry name" value="ANK"/>
    <property type="match status" value="6"/>
</dbReference>
<dbReference type="STRING" id="670386.D3BR05"/>
<sequence>MNKSLFICIFNNRVLNRLIFDQVRNHRCLLDRREIYKWRSVTRQPKVMAGNGYLEMLKVWFKSNNIVLMLWYDIYQILVNAIKTSHPNSLDIVKYLVEERKIADHLINDYSKGMSLYYKLYFTRSPLSNDIDMMIYLSGKEISGSRSYLENICKVFDSAARVGRVDMIEWLAEHIPQYRKGNNMYYHAVFGNHIHVLEYLKRRNNDLPQEGPYSKKLIDVAAERGNLQVLKWLDENKIGRASHDAIDNACAKGYLNIVEWLFENRTEGYTKRSMIDASTNGHLQIVKWIHFNGGNGYELSATIKAIDNAAKNDHLEMLKFLVDENIIRYSTTTYLLNMAVARGHVEVVEWLSRRLAQRGSVSTFEIAIDNCDLPMVKWLHQNQTVWLAENEYYDFSCPIVWAREYGHKDIERYLIEQHPLISFYYIILIILISYWSSVYLSVYLCFIIKVFVAKRCYMIEWLAKHKSQYRKGNSMYYQAVFGNHVHVLEYLKRENNDLDLTDDNDNARLIDVAVERGNLTIIKWLDENKISESTNQAMEIACSNSLIFKYRWCCWKWSSGNIKILSPQWIGTYFNGKSN</sequence>
<dbReference type="InterPro" id="IPR002110">
    <property type="entry name" value="Ankyrin_rpt"/>
</dbReference>
<dbReference type="GeneID" id="31365877"/>
<keyword evidence="1" id="KW-0472">Membrane</keyword>
<organism evidence="2 3">
    <name type="scientific">Heterostelium pallidum (strain ATCC 26659 / Pp 5 / PN500)</name>
    <name type="common">Cellular slime mold</name>
    <name type="synonym">Polysphondylium pallidum</name>
    <dbReference type="NCBI Taxonomy" id="670386"/>
    <lineage>
        <taxon>Eukaryota</taxon>
        <taxon>Amoebozoa</taxon>
        <taxon>Evosea</taxon>
        <taxon>Eumycetozoa</taxon>
        <taxon>Dictyostelia</taxon>
        <taxon>Acytosteliales</taxon>
        <taxon>Acytosteliaceae</taxon>
        <taxon>Heterostelium</taxon>
    </lineage>
</organism>
<dbReference type="InParanoid" id="D3BR05"/>
<keyword evidence="3" id="KW-1185">Reference proteome</keyword>
<dbReference type="EMBL" id="ADBJ01000049">
    <property type="protein sequence ID" value="EFA76191.1"/>
    <property type="molecule type" value="Genomic_DNA"/>
</dbReference>
<evidence type="ECO:0000313" key="2">
    <source>
        <dbReference type="EMBL" id="EFA76191.1"/>
    </source>
</evidence>
<feature type="transmembrane region" description="Helical" evidence="1">
    <location>
        <begin position="423"/>
        <end position="448"/>
    </location>
</feature>
<protein>
    <recommendedName>
        <fullName evidence="4">Ankyrin repeat protein</fullName>
    </recommendedName>
</protein>
<name>D3BR05_HETP5</name>
<dbReference type="PANTHER" id="PTHR46586:SF3">
    <property type="entry name" value="ANKYRIN REPEAT-CONTAINING PROTEIN"/>
    <property type="match status" value="1"/>
</dbReference>
<evidence type="ECO:0000313" key="3">
    <source>
        <dbReference type="Proteomes" id="UP000001396"/>
    </source>
</evidence>
<dbReference type="SUPFAM" id="SSF48403">
    <property type="entry name" value="Ankyrin repeat"/>
    <property type="match status" value="1"/>
</dbReference>
<dbReference type="SUPFAM" id="SSF140860">
    <property type="entry name" value="Pseudo ankyrin repeat-like"/>
    <property type="match status" value="1"/>
</dbReference>
<keyword evidence="1" id="KW-1133">Transmembrane helix</keyword>
<comment type="caution">
    <text evidence="2">The sequence shown here is derived from an EMBL/GenBank/DDBJ whole genome shotgun (WGS) entry which is preliminary data.</text>
</comment>
<dbReference type="PANTHER" id="PTHR46586">
    <property type="entry name" value="ANKYRIN REPEAT-CONTAINING PROTEIN"/>
    <property type="match status" value="1"/>
</dbReference>
<dbReference type="AlphaFoldDB" id="D3BR05"/>
<evidence type="ECO:0000256" key="1">
    <source>
        <dbReference type="SAM" id="Phobius"/>
    </source>
</evidence>
<dbReference type="Pfam" id="PF12796">
    <property type="entry name" value="Ank_2"/>
    <property type="match status" value="1"/>
</dbReference>
<proteinExistence type="predicted"/>
<reference evidence="2 3" key="1">
    <citation type="journal article" date="2011" name="Genome Res.">
        <title>Phylogeny-wide analysis of social amoeba genomes highlights ancient origins for complex intercellular communication.</title>
        <authorList>
            <person name="Heidel A.J."/>
            <person name="Lawal H.M."/>
            <person name="Felder M."/>
            <person name="Schilde C."/>
            <person name="Helps N.R."/>
            <person name="Tunggal B."/>
            <person name="Rivero F."/>
            <person name="John U."/>
            <person name="Schleicher M."/>
            <person name="Eichinger L."/>
            <person name="Platzer M."/>
            <person name="Noegel A.A."/>
            <person name="Schaap P."/>
            <person name="Gloeckner G."/>
        </authorList>
    </citation>
    <scope>NUCLEOTIDE SEQUENCE [LARGE SCALE GENOMIC DNA]</scope>
    <source>
        <strain evidence="3">ATCC 26659 / Pp 5 / PN500</strain>
    </source>
</reference>